<keyword evidence="2" id="KW-1003">Cell membrane</keyword>
<dbReference type="InterPro" id="IPR003838">
    <property type="entry name" value="ABC3_permease_C"/>
</dbReference>
<dbReference type="OrthoDB" id="9775474at2"/>
<evidence type="ECO:0000256" key="7">
    <source>
        <dbReference type="SAM" id="Phobius"/>
    </source>
</evidence>
<evidence type="ECO:0000256" key="2">
    <source>
        <dbReference type="ARBA" id="ARBA00022475"/>
    </source>
</evidence>
<sequence>MNLLSLPARNLMSQKLRSTLTVLGIAVAVGSFIALTGLTRGLQDSYSQGVGDVGGDYVVSQRGTYSLVSSSISEELVARLDAVAGVDEAAGIVLSIAAVDDEANIFVTGWPDGSFLWRSLMLEQGKAPAGDREVVLGRTVAEALGKTVGDEILIQYEPFRITGISVPDSVFNQNVAVARLSGLQELLGRPASVSLVQIRLARPVDPQKAANVKAALAKVSPTIEVSDSAEFAENMDFVKTVDAITSAVSLVMILASSILVANTLLMSVSERVQEFGILAAIGWTPGRIRLLVVVEGLLMCLIGSVIGVALGTAAMHLVSWLRVSAGLLEPYLTLGIIMEAMFWVLLVGPLAALYPAWRVTRATPSAALRGIR</sequence>
<evidence type="ECO:0000313" key="10">
    <source>
        <dbReference type="EMBL" id="SSC66652.1"/>
    </source>
</evidence>
<keyword evidence="5 7" id="KW-0472">Membrane</keyword>
<proteinExistence type="inferred from homology"/>
<dbReference type="GO" id="GO:0005886">
    <property type="term" value="C:plasma membrane"/>
    <property type="evidence" value="ECO:0007669"/>
    <property type="project" value="UniProtKB-SubCell"/>
</dbReference>
<keyword evidence="3 7" id="KW-0812">Transmembrane</keyword>
<evidence type="ECO:0000259" key="8">
    <source>
        <dbReference type="Pfam" id="PF02687"/>
    </source>
</evidence>
<dbReference type="STRING" id="1336235.GCA_000518785_00308"/>
<feature type="transmembrane region" description="Helical" evidence="7">
    <location>
        <begin position="290"/>
        <end position="311"/>
    </location>
</feature>
<evidence type="ECO:0000256" key="4">
    <source>
        <dbReference type="ARBA" id="ARBA00022989"/>
    </source>
</evidence>
<gene>
    <name evidence="10" type="ORF">RHIZ70_2360</name>
</gene>
<dbReference type="PANTHER" id="PTHR30572">
    <property type="entry name" value="MEMBRANE COMPONENT OF TRANSPORTER-RELATED"/>
    <property type="match status" value="1"/>
</dbReference>
<reference evidence="11" key="1">
    <citation type="submission" date="2018-07" db="EMBL/GenBank/DDBJ databases">
        <authorList>
            <person name="Peiro R."/>
            <person name="Begona"/>
            <person name="Cbmso G."/>
            <person name="Lopez M."/>
            <person name="Gonzalez S."/>
        </authorList>
    </citation>
    <scope>NUCLEOTIDE SEQUENCE [LARGE SCALE GENOMIC DNA]</scope>
</reference>
<dbReference type="InterPro" id="IPR050250">
    <property type="entry name" value="Macrolide_Exporter_MacB"/>
</dbReference>
<protein>
    <recommendedName>
        <fullName evidence="12">ABC3 transporter permease protein domain-containing protein</fullName>
    </recommendedName>
</protein>
<dbReference type="Pfam" id="PF02687">
    <property type="entry name" value="FtsX"/>
    <property type="match status" value="1"/>
</dbReference>
<evidence type="ECO:0000256" key="6">
    <source>
        <dbReference type="ARBA" id="ARBA00038076"/>
    </source>
</evidence>
<dbReference type="EMBL" id="UEYP01000002">
    <property type="protein sequence ID" value="SSC66652.1"/>
    <property type="molecule type" value="Genomic_DNA"/>
</dbReference>
<dbReference type="Pfam" id="PF12704">
    <property type="entry name" value="MacB_PCD"/>
    <property type="match status" value="1"/>
</dbReference>
<evidence type="ECO:0000313" key="11">
    <source>
        <dbReference type="Proteomes" id="UP000254764"/>
    </source>
</evidence>
<feature type="transmembrane region" description="Helical" evidence="7">
    <location>
        <begin position="20"/>
        <end position="38"/>
    </location>
</feature>
<feature type="transmembrane region" description="Helical" evidence="7">
    <location>
        <begin position="247"/>
        <end position="269"/>
    </location>
</feature>
<evidence type="ECO:0000256" key="5">
    <source>
        <dbReference type="ARBA" id="ARBA00023136"/>
    </source>
</evidence>
<evidence type="ECO:0000259" key="9">
    <source>
        <dbReference type="Pfam" id="PF12704"/>
    </source>
</evidence>
<feature type="transmembrane region" description="Helical" evidence="7">
    <location>
        <begin position="331"/>
        <end position="354"/>
    </location>
</feature>
<keyword evidence="11" id="KW-1185">Reference proteome</keyword>
<evidence type="ECO:0000256" key="1">
    <source>
        <dbReference type="ARBA" id="ARBA00004651"/>
    </source>
</evidence>
<dbReference type="InterPro" id="IPR025857">
    <property type="entry name" value="MacB_PCD"/>
</dbReference>
<comment type="similarity">
    <text evidence="6">Belongs to the ABC-4 integral membrane protein family.</text>
</comment>
<feature type="domain" description="MacB-like periplasmic core" evidence="9">
    <location>
        <begin position="18"/>
        <end position="210"/>
    </location>
</feature>
<comment type="subcellular location">
    <subcellularLocation>
        <location evidence="1">Cell membrane</location>
        <topology evidence="1">Multi-pass membrane protein</topology>
    </subcellularLocation>
</comment>
<evidence type="ECO:0000256" key="3">
    <source>
        <dbReference type="ARBA" id="ARBA00022692"/>
    </source>
</evidence>
<dbReference type="RefSeq" id="WP_115669413.1">
    <property type="nucleotide sequence ID" value="NZ_UEYP01000002.1"/>
</dbReference>
<dbReference type="AlphaFoldDB" id="A0A376AFR1"/>
<organism evidence="10 11">
    <name type="scientific">Ciceribacter selenitireducens ATCC BAA-1503</name>
    <dbReference type="NCBI Taxonomy" id="1336235"/>
    <lineage>
        <taxon>Bacteria</taxon>
        <taxon>Pseudomonadati</taxon>
        <taxon>Pseudomonadota</taxon>
        <taxon>Alphaproteobacteria</taxon>
        <taxon>Hyphomicrobiales</taxon>
        <taxon>Rhizobiaceae</taxon>
        <taxon>Ciceribacter</taxon>
    </lineage>
</organism>
<dbReference type="Proteomes" id="UP000254764">
    <property type="component" value="Unassembled WGS sequence"/>
</dbReference>
<evidence type="ECO:0008006" key="12">
    <source>
        <dbReference type="Google" id="ProtNLM"/>
    </source>
</evidence>
<dbReference type="PANTHER" id="PTHR30572:SF4">
    <property type="entry name" value="ABC TRANSPORTER PERMEASE YTRF"/>
    <property type="match status" value="1"/>
</dbReference>
<name>A0A376AFR1_9HYPH</name>
<accession>A0A376AFR1</accession>
<keyword evidence="4 7" id="KW-1133">Transmembrane helix</keyword>
<dbReference type="GO" id="GO:0022857">
    <property type="term" value="F:transmembrane transporter activity"/>
    <property type="evidence" value="ECO:0007669"/>
    <property type="project" value="TreeGrafter"/>
</dbReference>
<feature type="domain" description="ABC3 transporter permease C-terminal" evidence="8">
    <location>
        <begin position="247"/>
        <end position="364"/>
    </location>
</feature>